<evidence type="ECO:0000256" key="12">
    <source>
        <dbReference type="RuleBase" id="RU363101"/>
    </source>
</evidence>
<evidence type="ECO:0000256" key="5">
    <source>
        <dbReference type="ARBA" id="ARBA00022448"/>
    </source>
</evidence>
<dbReference type="InterPro" id="IPR007078">
    <property type="entry name" value="Haem_export_protD_CcmD"/>
</dbReference>
<dbReference type="AlphaFoldDB" id="A0A931NDB0"/>
<evidence type="ECO:0000256" key="3">
    <source>
        <dbReference type="ARBA" id="ARBA00008741"/>
    </source>
</evidence>
<keyword evidence="10 12" id="KW-1133">Transmembrane helix</keyword>
<keyword evidence="7 12" id="KW-0997">Cell inner membrane</keyword>
<sequence>MNWGSATDFFHMGGYGLYVWGSYGLGLAVFVIEPLLARGRHRRALAALHDDFDDELNDETQA</sequence>
<evidence type="ECO:0000256" key="11">
    <source>
        <dbReference type="ARBA" id="ARBA00023136"/>
    </source>
</evidence>
<evidence type="ECO:0000256" key="1">
    <source>
        <dbReference type="ARBA" id="ARBA00002442"/>
    </source>
</evidence>
<keyword evidence="11 12" id="KW-0472">Membrane</keyword>
<keyword evidence="6 12" id="KW-1003">Cell membrane</keyword>
<evidence type="ECO:0000313" key="13">
    <source>
        <dbReference type="EMBL" id="MBH9552050.1"/>
    </source>
</evidence>
<gene>
    <name evidence="13" type="primary">ccmD</name>
    <name evidence="13" type="ORF">I7X43_04220</name>
</gene>
<dbReference type="RefSeq" id="WP_198099633.1">
    <property type="nucleotide sequence ID" value="NZ_JAEDAL010000001.1"/>
</dbReference>
<evidence type="ECO:0000256" key="9">
    <source>
        <dbReference type="ARBA" id="ARBA00022748"/>
    </source>
</evidence>
<dbReference type="GO" id="GO:0015886">
    <property type="term" value="P:heme transport"/>
    <property type="evidence" value="ECO:0007669"/>
    <property type="project" value="InterPro"/>
</dbReference>
<organism evidence="13 14">
    <name type="scientific">Inhella gelatinilytica</name>
    <dbReference type="NCBI Taxonomy" id="2795030"/>
    <lineage>
        <taxon>Bacteria</taxon>
        <taxon>Pseudomonadati</taxon>
        <taxon>Pseudomonadota</taxon>
        <taxon>Betaproteobacteria</taxon>
        <taxon>Burkholderiales</taxon>
        <taxon>Sphaerotilaceae</taxon>
        <taxon>Inhella</taxon>
    </lineage>
</organism>
<evidence type="ECO:0000256" key="7">
    <source>
        <dbReference type="ARBA" id="ARBA00022519"/>
    </source>
</evidence>
<comment type="subcellular location">
    <subcellularLocation>
        <location evidence="2 12">Cell inner membrane</location>
        <topology evidence="2 12">Single-pass membrane protein</topology>
    </subcellularLocation>
</comment>
<evidence type="ECO:0000256" key="6">
    <source>
        <dbReference type="ARBA" id="ARBA00022475"/>
    </source>
</evidence>
<dbReference type="Proteomes" id="UP000620139">
    <property type="component" value="Unassembled WGS sequence"/>
</dbReference>
<evidence type="ECO:0000256" key="2">
    <source>
        <dbReference type="ARBA" id="ARBA00004377"/>
    </source>
</evidence>
<dbReference type="NCBIfam" id="TIGR03141">
    <property type="entry name" value="cytochro_ccmD"/>
    <property type="match status" value="1"/>
</dbReference>
<comment type="caution">
    <text evidence="13">The sequence shown here is derived from an EMBL/GenBank/DDBJ whole genome shotgun (WGS) entry which is preliminary data.</text>
</comment>
<feature type="transmembrane region" description="Helical" evidence="12">
    <location>
        <begin position="15"/>
        <end position="36"/>
    </location>
</feature>
<keyword evidence="14" id="KW-1185">Reference proteome</keyword>
<proteinExistence type="inferred from homology"/>
<comment type="similarity">
    <text evidence="3 12">Belongs to the CcmD/CycX/HelD family.</text>
</comment>
<keyword evidence="9 12" id="KW-0201">Cytochrome c-type biogenesis</keyword>
<evidence type="ECO:0000313" key="14">
    <source>
        <dbReference type="Proteomes" id="UP000620139"/>
    </source>
</evidence>
<evidence type="ECO:0000256" key="10">
    <source>
        <dbReference type="ARBA" id="ARBA00022989"/>
    </source>
</evidence>
<comment type="function">
    <text evidence="1 12">Required for the export of heme to the periplasm for the biogenesis of c-type cytochromes.</text>
</comment>
<accession>A0A931NDB0</accession>
<name>A0A931NDB0_9BURK</name>
<protein>
    <recommendedName>
        <fullName evidence="4 12">Heme exporter protein D</fullName>
    </recommendedName>
</protein>
<dbReference type="GO" id="GO:0017004">
    <property type="term" value="P:cytochrome complex assembly"/>
    <property type="evidence" value="ECO:0007669"/>
    <property type="project" value="UniProtKB-KW"/>
</dbReference>
<evidence type="ECO:0000256" key="8">
    <source>
        <dbReference type="ARBA" id="ARBA00022692"/>
    </source>
</evidence>
<dbReference type="Pfam" id="PF04995">
    <property type="entry name" value="CcmD"/>
    <property type="match status" value="1"/>
</dbReference>
<keyword evidence="5 12" id="KW-0813">Transport</keyword>
<reference evidence="13" key="1">
    <citation type="submission" date="2020-12" db="EMBL/GenBank/DDBJ databases">
        <title>The genome sequence of Inhella sp. 4Y17.</title>
        <authorList>
            <person name="Liu Y."/>
        </authorList>
    </citation>
    <scope>NUCLEOTIDE SEQUENCE</scope>
    <source>
        <strain evidence="13">4Y10</strain>
    </source>
</reference>
<keyword evidence="8 12" id="KW-0812">Transmembrane</keyword>
<dbReference type="GO" id="GO:0005886">
    <property type="term" value="C:plasma membrane"/>
    <property type="evidence" value="ECO:0007669"/>
    <property type="project" value="UniProtKB-SubCell"/>
</dbReference>
<evidence type="ECO:0000256" key="4">
    <source>
        <dbReference type="ARBA" id="ARBA00016461"/>
    </source>
</evidence>
<dbReference type="EMBL" id="JAEDAL010000001">
    <property type="protein sequence ID" value="MBH9552050.1"/>
    <property type="molecule type" value="Genomic_DNA"/>
</dbReference>